<reference evidence="1" key="2">
    <citation type="submission" date="2020-06" db="EMBL/GenBank/DDBJ databases">
        <authorList>
            <person name="Sheffer M."/>
        </authorList>
    </citation>
    <scope>NUCLEOTIDE SEQUENCE</scope>
</reference>
<gene>
    <name evidence="1" type="ORF">HNY73_019714</name>
</gene>
<accession>A0A8T0E874</accession>
<dbReference type="Proteomes" id="UP000807504">
    <property type="component" value="Unassembled WGS sequence"/>
</dbReference>
<dbReference type="AlphaFoldDB" id="A0A8T0E874"/>
<organism evidence="1 2">
    <name type="scientific">Argiope bruennichi</name>
    <name type="common">Wasp spider</name>
    <name type="synonym">Aranea bruennichi</name>
    <dbReference type="NCBI Taxonomy" id="94029"/>
    <lineage>
        <taxon>Eukaryota</taxon>
        <taxon>Metazoa</taxon>
        <taxon>Ecdysozoa</taxon>
        <taxon>Arthropoda</taxon>
        <taxon>Chelicerata</taxon>
        <taxon>Arachnida</taxon>
        <taxon>Araneae</taxon>
        <taxon>Araneomorphae</taxon>
        <taxon>Entelegynae</taxon>
        <taxon>Araneoidea</taxon>
        <taxon>Araneidae</taxon>
        <taxon>Argiope</taxon>
    </lineage>
</organism>
<sequence length="207" mass="23843">MSPRHAQATPAIGCCPWQWTAKSNSFCCYLLTSGFKFQETKLQGYKDAFPTTLALYPTTDLRKGEDLLDFKRTSLNAPSAGCDYSCLSSTSISRLWISAFQENLPHDEGPSFYDPTQKRKRRKTFQNKNKNILFFYFFLMIKAMKRMPGHLATGEKISRNDIPCRGTATDRTHTDVFEFKNRLQENGEDCCSIDVEWKERKEGIMFP</sequence>
<name>A0A8T0E874_ARGBR</name>
<comment type="caution">
    <text evidence="1">The sequence shown here is derived from an EMBL/GenBank/DDBJ whole genome shotgun (WGS) entry which is preliminary data.</text>
</comment>
<evidence type="ECO:0000313" key="2">
    <source>
        <dbReference type="Proteomes" id="UP000807504"/>
    </source>
</evidence>
<protein>
    <submittedName>
        <fullName evidence="1">Uncharacterized protein</fullName>
    </submittedName>
</protein>
<keyword evidence="2" id="KW-1185">Reference proteome</keyword>
<proteinExistence type="predicted"/>
<dbReference type="EMBL" id="JABXBU010002230">
    <property type="protein sequence ID" value="KAF8766671.1"/>
    <property type="molecule type" value="Genomic_DNA"/>
</dbReference>
<reference evidence="1" key="1">
    <citation type="journal article" date="2020" name="bioRxiv">
        <title>Chromosome-level reference genome of the European wasp spider Argiope bruennichi: a resource for studies on range expansion and evolutionary adaptation.</title>
        <authorList>
            <person name="Sheffer M.M."/>
            <person name="Hoppe A."/>
            <person name="Krehenwinkel H."/>
            <person name="Uhl G."/>
            <person name="Kuss A.W."/>
            <person name="Jensen L."/>
            <person name="Jensen C."/>
            <person name="Gillespie R.G."/>
            <person name="Hoff K.J."/>
            <person name="Prost S."/>
        </authorList>
    </citation>
    <scope>NUCLEOTIDE SEQUENCE</scope>
</reference>
<evidence type="ECO:0000313" key="1">
    <source>
        <dbReference type="EMBL" id="KAF8766671.1"/>
    </source>
</evidence>